<comment type="similarity">
    <text evidence="3 9">Belongs to the polyadenylate-binding protein type-1 family.</text>
</comment>
<dbReference type="FunFam" id="3.30.70.330:FF:000091">
    <property type="entry name" value="Polyadenylate-binding protein"/>
    <property type="match status" value="1"/>
</dbReference>
<dbReference type="InterPro" id="IPR000504">
    <property type="entry name" value="RRM_dom"/>
</dbReference>
<dbReference type="InterPro" id="IPR035979">
    <property type="entry name" value="RBD_domain_sf"/>
</dbReference>
<dbReference type="InterPro" id="IPR003954">
    <property type="entry name" value="RRM_euk-type"/>
</dbReference>
<dbReference type="CDD" id="cd12379">
    <property type="entry name" value="RRM2_I_PABPs"/>
    <property type="match status" value="1"/>
</dbReference>
<dbReference type="SUPFAM" id="SSF63570">
    <property type="entry name" value="PABC (PABP) domain"/>
    <property type="match status" value="1"/>
</dbReference>
<organism evidence="13 14">
    <name type="scientific">Acanthosepion pharaonis</name>
    <name type="common">Pharaoh cuttlefish</name>
    <name type="synonym">Sepia pharaonis</name>
    <dbReference type="NCBI Taxonomy" id="158019"/>
    <lineage>
        <taxon>Eukaryota</taxon>
        <taxon>Metazoa</taxon>
        <taxon>Spiralia</taxon>
        <taxon>Lophotrochozoa</taxon>
        <taxon>Mollusca</taxon>
        <taxon>Cephalopoda</taxon>
        <taxon>Coleoidea</taxon>
        <taxon>Decapodiformes</taxon>
        <taxon>Sepiida</taxon>
        <taxon>Sepiina</taxon>
        <taxon>Sepiidae</taxon>
        <taxon>Acanthosepion</taxon>
    </lineage>
</organism>
<accession>A0A812AS44</accession>
<evidence type="ECO:0000313" key="14">
    <source>
        <dbReference type="Proteomes" id="UP000597762"/>
    </source>
</evidence>
<evidence type="ECO:0000256" key="10">
    <source>
        <dbReference type="SAM" id="MobiDB-lite"/>
    </source>
</evidence>
<keyword evidence="7" id="KW-0539">Nucleus</keyword>
<name>A0A812AS44_ACAPH</name>
<evidence type="ECO:0000256" key="5">
    <source>
        <dbReference type="ARBA" id="ARBA00022737"/>
    </source>
</evidence>
<comment type="caution">
    <text evidence="13">The sequence shown here is derived from an EMBL/GenBank/DDBJ whole genome shotgun (WGS) entry which is preliminary data.</text>
</comment>
<dbReference type="CDD" id="cd12381">
    <property type="entry name" value="RRM4_I_PABPs"/>
    <property type="match status" value="1"/>
</dbReference>
<dbReference type="SUPFAM" id="SSF54928">
    <property type="entry name" value="RNA-binding domain, RBD"/>
    <property type="match status" value="2"/>
</dbReference>
<keyword evidence="5" id="KW-0677">Repeat</keyword>
<keyword evidence="4 9" id="KW-0963">Cytoplasm</keyword>
<feature type="domain" description="RRM" evidence="11">
    <location>
        <begin position="18"/>
        <end position="94"/>
    </location>
</feature>
<keyword evidence="14" id="KW-1185">Reference proteome</keyword>
<dbReference type="Gene3D" id="3.30.70.330">
    <property type="match status" value="3"/>
</dbReference>
<dbReference type="GO" id="GO:0003723">
    <property type="term" value="F:RNA binding"/>
    <property type="evidence" value="ECO:0007669"/>
    <property type="project" value="UniProtKB-UniRule"/>
</dbReference>
<gene>
    <name evidence="13" type="ORF">SPHA_4085</name>
</gene>
<dbReference type="AlphaFoldDB" id="A0A812AS44"/>
<dbReference type="SMART" id="SM00361">
    <property type="entry name" value="RRM_1"/>
    <property type="match status" value="3"/>
</dbReference>
<feature type="domain" description="RRM" evidence="11">
    <location>
        <begin position="209"/>
        <end position="285"/>
    </location>
</feature>
<dbReference type="NCBIfam" id="TIGR01628">
    <property type="entry name" value="PABP-1234"/>
    <property type="match status" value="1"/>
</dbReference>
<evidence type="ECO:0000256" key="1">
    <source>
        <dbReference type="ARBA" id="ARBA00004123"/>
    </source>
</evidence>
<feature type="compositionally biased region" description="Polar residues" evidence="10">
    <location>
        <begin position="357"/>
        <end position="374"/>
    </location>
</feature>
<dbReference type="InterPro" id="IPR006515">
    <property type="entry name" value="PABP_1234"/>
</dbReference>
<dbReference type="InterPro" id="IPR045305">
    <property type="entry name" value="RRM2_I_PABPs"/>
</dbReference>
<evidence type="ECO:0000256" key="4">
    <source>
        <dbReference type="ARBA" id="ARBA00022490"/>
    </source>
</evidence>
<dbReference type="Proteomes" id="UP000597762">
    <property type="component" value="Unassembled WGS sequence"/>
</dbReference>
<dbReference type="Pfam" id="PF00658">
    <property type="entry name" value="MLLE"/>
    <property type="match status" value="1"/>
</dbReference>
<dbReference type="InterPro" id="IPR012677">
    <property type="entry name" value="Nucleotide-bd_a/b_plait_sf"/>
</dbReference>
<dbReference type="Pfam" id="PF00076">
    <property type="entry name" value="RRM_1"/>
    <property type="match status" value="3"/>
</dbReference>
<dbReference type="EMBL" id="CAHIKZ030000126">
    <property type="protein sequence ID" value="CAE1153998.1"/>
    <property type="molecule type" value="Genomic_DNA"/>
</dbReference>
<dbReference type="InterPro" id="IPR002004">
    <property type="entry name" value="PABP_HYD_C"/>
</dbReference>
<evidence type="ECO:0000259" key="12">
    <source>
        <dbReference type="PROSITE" id="PS51309"/>
    </source>
</evidence>
<comment type="subcellular location">
    <subcellularLocation>
        <location evidence="2 9">Cytoplasm</location>
    </subcellularLocation>
    <subcellularLocation>
        <location evidence="1">Nucleus</location>
    </subcellularLocation>
</comment>
<comment type="function">
    <text evidence="9">Binds the poly(A) tail of mRNA.</text>
</comment>
<dbReference type="PROSITE" id="PS51309">
    <property type="entry name" value="PABC"/>
    <property type="match status" value="1"/>
</dbReference>
<dbReference type="PANTHER" id="PTHR24012">
    <property type="entry name" value="RNA BINDING PROTEIN"/>
    <property type="match status" value="1"/>
</dbReference>
<sequence>MRLMWSQRDPSLRKSGRGNIFIKNLDPSIDNKTLYDTFTAFGPILSCKIVSDEQGSKGYGFVHFENEKCAEDAIDKVNGMLLNGKKVYVAKFVPKKERLKEKYKFSNVYIKNFGDDLDDDGLKSLFIKFGNLVSYKVMRDDAGKSKGFGFVSFEKNDDAEKAVNELDGFELNGKKLYIGRAQKADERQQMLKDKFEQQRTEKRSQFQGINLYIKNLDDDITEDRLRKDFSAFGKVTSVRIMTQNGRSKGFGFVCFSNSEEAIKAIEEMNGRIISVKPLYVALALSKEERRKFAVQHQNSMTRSMIPPSSSNYFVPAAQPYPHHLPPQLHVGSLPRWQVLHQVQNAVGYNRVPVPVRQTRNPRNTRPITGQTTNPRMPIHPSGSSQHPMAMRPPFDSGNSNPRGIVDQMGLAAPSLIPHMHNAHHAPMLAHQNNQSNYKQLSLPAMPVLSQPNSQVRQGPSVELQDKTLEKLSSASVHEQKEFLGERLYAEVVKQNNDFAGKITGMLLELDTADILHLLESPMVLREKVREAESVLQQTPRNKGWNMNLRNGVKQSFDGSASVLPNYV</sequence>
<dbReference type="PROSITE" id="PS50102">
    <property type="entry name" value="RRM"/>
    <property type="match status" value="3"/>
</dbReference>
<dbReference type="SMART" id="SM00360">
    <property type="entry name" value="RRM"/>
    <property type="match status" value="3"/>
</dbReference>
<evidence type="ECO:0000256" key="7">
    <source>
        <dbReference type="ARBA" id="ARBA00023242"/>
    </source>
</evidence>
<dbReference type="OrthoDB" id="19742at2759"/>
<evidence type="ECO:0000256" key="3">
    <source>
        <dbReference type="ARBA" id="ARBA00008557"/>
    </source>
</evidence>
<feature type="region of interest" description="Disordered" evidence="10">
    <location>
        <begin position="355"/>
        <end position="405"/>
    </location>
</feature>
<dbReference type="FunFam" id="3.30.70.330:FF:000003">
    <property type="entry name" value="Polyadenylate-binding protein"/>
    <property type="match status" value="1"/>
</dbReference>
<evidence type="ECO:0000256" key="8">
    <source>
        <dbReference type="PROSITE-ProRule" id="PRU00176"/>
    </source>
</evidence>
<evidence type="ECO:0000259" key="11">
    <source>
        <dbReference type="PROSITE" id="PS50102"/>
    </source>
</evidence>
<dbReference type="FunFam" id="3.30.70.330:FF:000651">
    <property type="entry name" value="Poly(A) binding protein cytoplasmic 1 like"/>
    <property type="match status" value="1"/>
</dbReference>
<feature type="domain" description="PABC" evidence="12">
    <location>
        <begin position="463"/>
        <end position="540"/>
    </location>
</feature>
<evidence type="ECO:0000313" key="13">
    <source>
        <dbReference type="EMBL" id="CAE1153998.1"/>
    </source>
</evidence>
<dbReference type="Gene3D" id="1.10.1900.10">
    <property type="entry name" value="c-terminal domain of poly(a) binding protein"/>
    <property type="match status" value="1"/>
</dbReference>
<dbReference type="GO" id="GO:0005634">
    <property type="term" value="C:nucleus"/>
    <property type="evidence" value="ECO:0007669"/>
    <property type="project" value="UniProtKB-SubCell"/>
</dbReference>
<dbReference type="SMART" id="SM00517">
    <property type="entry name" value="PolyA"/>
    <property type="match status" value="1"/>
</dbReference>
<proteinExistence type="inferred from homology"/>
<keyword evidence="6 8" id="KW-0694">RNA-binding</keyword>
<evidence type="ECO:0000256" key="2">
    <source>
        <dbReference type="ARBA" id="ARBA00004496"/>
    </source>
</evidence>
<dbReference type="GO" id="GO:0005737">
    <property type="term" value="C:cytoplasm"/>
    <property type="evidence" value="ECO:0007669"/>
    <property type="project" value="UniProtKB-SubCell"/>
</dbReference>
<feature type="domain" description="RRM" evidence="11">
    <location>
        <begin position="106"/>
        <end position="183"/>
    </location>
</feature>
<dbReference type="InterPro" id="IPR036053">
    <property type="entry name" value="PABP-dom"/>
</dbReference>
<evidence type="ECO:0000256" key="6">
    <source>
        <dbReference type="ARBA" id="ARBA00022884"/>
    </source>
</evidence>
<reference evidence="13" key="1">
    <citation type="submission" date="2021-01" db="EMBL/GenBank/DDBJ databases">
        <authorList>
            <person name="Li R."/>
            <person name="Bekaert M."/>
        </authorList>
    </citation>
    <scope>NUCLEOTIDE SEQUENCE</scope>
    <source>
        <strain evidence="13">Farmed</strain>
    </source>
</reference>
<protein>
    <recommendedName>
        <fullName evidence="9">Polyadenylate-binding protein</fullName>
        <shortName evidence="9">PABP</shortName>
    </recommendedName>
</protein>
<evidence type="ECO:0000256" key="9">
    <source>
        <dbReference type="RuleBase" id="RU362004"/>
    </source>
</evidence>